<feature type="compositionally biased region" description="Acidic residues" evidence="1">
    <location>
        <begin position="9"/>
        <end position="22"/>
    </location>
</feature>
<reference evidence="3" key="1">
    <citation type="journal article" date="2017" name="Nat. Ecol. Evol.">
        <title>Genome expansion and lineage-specific genetic innovations in the forest pathogenic fungi Armillaria.</title>
        <authorList>
            <person name="Sipos G."/>
            <person name="Prasanna A.N."/>
            <person name="Walter M.C."/>
            <person name="O'Connor E."/>
            <person name="Balint B."/>
            <person name="Krizsan K."/>
            <person name="Kiss B."/>
            <person name="Hess J."/>
            <person name="Varga T."/>
            <person name="Slot J."/>
            <person name="Riley R."/>
            <person name="Boka B."/>
            <person name="Rigling D."/>
            <person name="Barry K."/>
            <person name="Lee J."/>
            <person name="Mihaltcheva S."/>
            <person name="LaButti K."/>
            <person name="Lipzen A."/>
            <person name="Waldron R."/>
            <person name="Moloney N.M."/>
            <person name="Sperisen C."/>
            <person name="Kredics L."/>
            <person name="Vagvoelgyi C."/>
            <person name="Patrignani A."/>
            <person name="Fitzpatrick D."/>
            <person name="Nagy I."/>
            <person name="Doyle S."/>
            <person name="Anderson J.B."/>
            <person name="Grigoriev I.V."/>
            <person name="Gueldener U."/>
            <person name="Muensterkoetter M."/>
            <person name="Nagy L.G."/>
        </authorList>
    </citation>
    <scope>NUCLEOTIDE SEQUENCE [LARGE SCALE GENOMIC DNA]</scope>
    <source>
        <strain evidence="3">Ar21-2</strain>
    </source>
</reference>
<dbReference type="AlphaFoldDB" id="A0A2H3CUC2"/>
<dbReference type="Pfam" id="PF20414">
    <property type="entry name" value="DUF6698"/>
    <property type="match status" value="1"/>
</dbReference>
<dbReference type="InParanoid" id="A0A2H3CUC2"/>
<sequence>MVKGIIESLAEDEKDDTEDDSDSEMKEPKTPENFQFMHVYMHIMTFLFLCFEMHVSQLEDPDLDDPLSVIFEILGEINAGAHSGRSDDTTKISDNIMHLSTKDLTDDTLLPTLKKYQHGFNHIHTAHLLCPQYGIHDWYTLVT</sequence>
<evidence type="ECO:0000313" key="3">
    <source>
        <dbReference type="Proteomes" id="UP000217790"/>
    </source>
</evidence>
<dbReference type="EMBL" id="KZ293722">
    <property type="protein sequence ID" value="PBK82028.1"/>
    <property type="molecule type" value="Genomic_DNA"/>
</dbReference>
<evidence type="ECO:0000313" key="2">
    <source>
        <dbReference type="EMBL" id="PBK82028.1"/>
    </source>
</evidence>
<dbReference type="Proteomes" id="UP000217790">
    <property type="component" value="Unassembled WGS sequence"/>
</dbReference>
<feature type="region of interest" description="Disordered" evidence="1">
    <location>
        <begin position="1"/>
        <end position="29"/>
    </location>
</feature>
<accession>A0A2H3CUC2</accession>
<dbReference type="OrthoDB" id="3027895at2759"/>
<organism evidence="2 3">
    <name type="scientific">Armillaria gallica</name>
    <name type="common">Bulbous honey fungus</name>
    <name type="synonym">Armillaria bulbosa</name>
    <dbReference type="NCBI Taxonomy" id="47427"/>
    <lineage>
        <taxon>Eukaryota</taxon>
        <taxon>Fungi</taxon>
        <taxon>Dikarya</taxon>
        <taxon>Basidiomycota</taxon>
        <taxon>Agaricomycotina</taxon>
        <taxon>Agaricomycetes</taxon>
        <taxon>Agaricomycetidae</taxon>
        <taxon>Agaricales</taxon>
        <taxon>Marasmiineae</taxon>
        <taxon>Physalacriaceae</taxon>
        <taxon>Armillaria</taxon>
    </lineage>
</organism>
<protein>
    <submittedName>
        <fullName evidence="2">Uncharacterized protein</fullName>
    </submittedName>
</protein>
<name>A0A2H3CUC2_ARMGA</name>
<dbReference type="InterPro" id="IPR046521">
    <property type="entry name" value="DUF6698"/>
</dbReference>
<keyword evidence="3" id="KW-1185">Reference proteome</keyword>
<dbReference type="STRING" id="47427.A0A2H3CUC2"/>
<proteinExistence type="predicted"/>
<evidence type="ECO:0000256" key="1">
    <source>
        <dbReference type="SAM" id="MobiDB-lite"/>
    </source>
</evidence>
<gene>
    <name evidence="2" type="ORF">ARMGADRAFT_1090698</name>
</gene>